<organism evidence="3 4">
    <name type="scientific">Plasmopara halstedii</name>
    <name type="common">Downy mildew of sunflower</name>
    <dbReference type="NCBI Taxonomy" id="4781"/>
    <lineage>
        <taxon>Eukaryota</taxon>
        <taxon>Sar</taxon>
        <taxon>Stramenopiles</taxon>
        <taxon>Oomycota</taxon>
        <taxon>Peronosporomycetes</taxon>
        <taxon>Peronosporales</taxon>
        <taxon>Peronosporaceae</taxon>
        <taxon>Plasmopara</taxon>
    </lineage>
</organism>
<dbReference type="Proteomes" id="UP000054928">
    <property type="component" value="Unassembled WGS sequence"/>
</dbReference>
<accession>A0A0P1AMQ2</accession>
<evidence type="ECO:0000313" key="4">
    <source>
        <dbReference type="Proteomes" id="UP000054928"/>
    </source>
</evidence>
<reference evidence="4" key="1">
    <citation type="submission" date="2014-09" db="EMBL/GenBank/DDBJ databases">
        <authorList>
            <person name="Sharma Rahul"/>
            <person name="Thines Marco"/>
        </authorList>
    </citation>
    <scope>NUCLEOTIDE SEQUENCE [LARGE SCALE GENOMIC DNA]</scope>
</reference>
<feature type="transmembrane region" description="Helical" evidence="2">
    <location>
        <begin position="166"/>
        <end position="188"/>
    </location>
</feature>
<keyword evidence="4" id="KW-1185">Reference proteome</keyword>
<sequence>MTLDDNELMQPLVGAQTEVTPSLSANENHMICDPPMNENAEEEKEDAPRGQSIRPQQGQQKLPYAALNIHPYAVPQYQPQGYGGGSTSGWGGGQDDESEEKSITVDIVFSGMYTLAAALTIIQGFGMLIYFTYASVSLGLYTMAFGTAVIMYDLKSVVNGVSVELYLPFLGSYIGRAVTIFFFAVLSAQTYQYAGWTKFIVLYNLLVASLQGFVFLTTKTVSQNQPQLDDIPDL</sequence>
<dbReference type="OMA" id="YLMAFGM"/>
<dbReference type="EMBL" id="CCYD01000645">
    <property type="protein sequence ID" value="CEG42429.1"/>
    <property type="molecule type" value="Genomic_DNA"/>
</dbReference>
<feature type="region of interest" description="Disordered" evidence="1">
    <location>
        <begin position="18"/>
        <end position="58"/>
    </location>
</feature>
<protein>
    <submittedName>
        <fullName evidence="3">Golgi apparatus membrane protein TVP15</fullName>
    </submittedName>
</protein>
<dbReference type="OrthoDB" id="59157at2759"/>
<dbReference type="GeneID" id="36407762"/>
<name>A0A0P1AMQ2_PLAHL</name>
<evidence type="ECO:0000313" key="3">
    <source>
        <dbReference type="EMBL" id="CEG42429.1"/>
    </source>
</evidence>
<feature type="transmembrane region" description="Helical" evidence="2">
    <location>
        <begin position="200"/>
        <end position="218"/>
    </location>
</feature>
<keyword evidence="2" id="KW-1133">Transmembrane helix</keyword>
<dbReference type="AlphaFoldDB" id="A0A0P1AMQ2"/>
<evidence type="ECO:0000256" key="2">
    <source>
        <dbReference type="SAM" id="Phobius"/>
    </source>
</evidence>
<feature type="transmembrane region" description="Helical" evidence="2">
    <location>
        <begin position="136"/>
        <end position="154"/>
    </location>
</feature>
<feature type="compositionally biased region" description="Polar residues" evidence="1">
    <location>
        <begin position="18"/>
        <end position="27"/>
    </location>
</feature>
<keyword evidence="2" id="KW-0812">Transmembrane</keyword>
<proteinExistence type="predicted"/>
<dbReference type="RefSeq" id="XP_024578798.1">
    <property type="nucleotide sequence ID" value="XM_024728308.1"/>
</dbReference>
<evidence type="ECO:0000256" key="1">
    <source>
        <dbReference type="SAM" id="MobiDB-lite"/>
    </source>
</evidence>
<keyword evidence="2" id="KW-0472">Membrane</keyword>